<reference evidence="2" key="2">
    <citation type="submission" date="2024-06" db="EMBL/GenBank/DDBJ databases">
        <authorList>
            <person name="Plum-Jensen L.E."/>
            <person name="Schramm A."/>
            <person name="Marshall I.P.G."/>
        </authorList>
    </citation>
    <scope>NUCLEOTIDE SEQUENCE</scope>
    <source>
        <strain evidence="2">Rat1</strain>
    </source>
</reference>
<evidence type="ECO:0000313" key="2">
    <source>
        <dbReference type="EMBL" id="XCN72299.1"/>
    </source>
</evidence>
<keyword evidence="2" id="KW-0649">Protein kinase inhibitor</keyword>
<feature type="chain" id="PRO_5044020659" evidence="1">
    <location>
        <begin position="26"/>
        <end position="213"/>
    </location>
</feature>
<dbReference type="AlphaFoldDB" id="A0AAU8LTV1"/>
<dbReference type="InterPro" id="IPR036610">
    <property type="entry name" value="PEBP-like_sf"/>
</dbReference>
<dbReference type="EMBL" id="CP159373">
    <property type="protein sequence ID" value="XCN72299.1"/>
    <property type="molecule type" value="Genomic_DNA"/>
</dbReference>
<dbReference type="GO" id="GO:0004860">
    <property type="term" value="F:protein kinase inhibitor activity"/>
    <property type="evidence" value="ECO:0007669"/>
    <property type="project" value="UniProtKB-KW"/>
</dbReference>
<dbReference type="Gene3D" id="3.90.280.10">
    <property type="entry name" value="PEBP-like"/>
    <property type="match status" value="1"/>
</dbReference>
<keyword evidence="1" id="KW-0732">Signal</keyword>
<dbReference type="InterPro" id="IPR008914">
    <property type="entry name" value="PEBP"/>
</dbReference>
<organism evidence="2">
    <name type="scientific">Candidatus Electrothrix aestuarii</name>
    <dbReference type="NCBI Taxonomy" id="3062594"/>
    <lineage>
        <taxon>Bacteria</taxon>
        <taxon>Pseudomonadati</taxon>
        <taxon>Thermodesulfobacteriota</taxon>
        <taxon>Desulfobulbia</taxon>
        <taxon>Desulfobulbales</taxon>
        <taxon>Desulfobulbaceae</taxon>
        <taxon>Candidatus Electrothrix</taxon>
    </lineage>
</organism>
<proteinExistence type="predicted"/>
<dbReference type="SUPFAM" id="SSF49777">
    <property type="entry name" value="PEBP-like"/>
    <property type="match status" value="1"/>
</dbReference>
<dbReference type="KEGG" id="eaj:Q3M24_18650"/>
<reference evidence="2" key="1">
    <citation type="journal article" date="2024" name="Syst. Appl. Microbiol.">
        <title>First single-strain enrichments of Electrothrix cable bacteria, description of E. aestuarii sp. nov. and E. rattekaaiensis sp. nov., and proposal of a cable bacteria taxonomy following the rules of the SeqCode.</title>
        <authorList>
            <person name="Plum-Jensen L.E."/>
            <person name="Schramm A."/>
            <person name="Marshall I.P.G."/>
        </authorList>
    </citation>
    <scope>NUCLEOTIDE SEQUENCE</scope>
    <source>
        <strain evidence="2">Rat1</strain>
    </source>
</reference>
<evidence type="ECO:0000256" key="1">
    <source>
        <dbReference type="SAM" id="SignalP"/>
    </source>
</evidence>
<gene>
    <name evidence="2" type="ORF">Q3M24_18650</name>
</gene>
<accession>A0AAU8LTV1</accession>
<dbReference type="InterPro" id="IPR005247">
    <property type="entry name" value="YbhB_YbcL/LppC-like"/>
</dbReference>
<dbReference type="Pfam" id="PF01161">
    <property type="entry name" value="PBP"/>
    <property type="match status" value="1"/>
</dbReference>
<name>A0AAU8LTV1_9BACT</name>
<dbReference type="CDD" id="cd00865">
    <property type="entry name" value="PEBP_bact_arch"/>
    <property type="match status" value="1"/>
</dbReference>
<protein>
    <submittedName>
        <fullName evidence="2">YbhB/YbcL family Raf kinase inhibitor-like protein</fullName>
    </submittedName>
</protein>
<sequence>MFTKKALAHISSLAGSAMLVCSAYAATTSAGESNIFIYLPAYTQSGSTSTADFTLTSSAVADGELLEAYKCEEKVDDVENSIPLAWSNVPDSAGSLAVIMHHYPNPDDTSQANSYLLLWDIDPSITEIPYGEADDGSWYMGSNKDGTAISYTSPCSPSVGTHEYTITLYALSETPPSLPTESTLEVDYDVLKAAIETVTVVDTATLTFNDVNE</sequence>
<feature type="signal peptide" evidence="1">
    <location>
        <begin position="1"/>
        <end position="25"/>
    </location>
</feature>